<keyword evidence="9 12" id="KW-0949">S-adenosyl-L-methionine</keyword>
<proteinExistence type="inferred from homology"/>
<evidence type="ECO:0000256" key="10">
    <source>
        <dbReference type="ARBA" id="ARBA00025699"/>
    </source>
</evidence>
<evidence type="ECO:0000256" key="1">
    <source>
        <dbReference type="ARBA" id="ARBA00004496"/>
    </source>
</evidence>
<evidence type="ECO:0000256" key="12">
    <source>
        <dbReference type="PIRNR" id="PIRNR015601"/>
    </source>
</evidence>
<reference evidence="15 16" key="1">
    <citation type="journal article" date="2004" name="Extremophiles">
        <title>Halobacillus locisalis sp. nov., a halophilic bacterium isolated from a marine solar saltern of the Yellow Sea in Korea.</title>
        <authorList>
            <person name="Yoon J.H."/>
            <person name="Kang K.H."/>
            <person name="Oh T.K."/>
            <person name="Park Y.H."/>
        </authorList>
    </citation>
    <scope>NUCLEOTIDE SEQUENCE [LARGE SCALE GENOMIC DNA]</scope>
    <source>
        <strain evidence="15 16">KCTC 3788</strain>
    </source>
</reference>
<dbReference type="AlphaFoldDB" id="A0A838CPH8"/>
<dbReference type="InterPro" id="IPR015947">
    <property type="entry name" value="PUA-like_sf"/>
</dbReference>
<evidence type="ECO:0000256" key="5">
    <source>
        <dbReference type="ARBA" id="ARBA00022490"/>
    </source>
</evidence>
<dbReference type="InterPro" id="IPR006700">
    <property type="entry name" value="RsmE"/>
</dbReference>
<dbReference type="CDD" id="cd18084">
    <property type="entry name" value="RsmE-like"/>
    <property type="match status" value="1"/>
</dbReference>
<dbReference type="EC" id="2.1.1.193" evidence="3 12"/>
<dbReference type="PANTHER" id="PTHR30027:SF3">
    <property type="entry name" value="16S RRNA (URACIL(1498)-N(3))-METHYLTRANSFERASE"/>
    <property type="match status" value="1"/>
</dbReference>
<dbReference type="RefSeq" id="WP_181470602.1">
    <property type="nucleotide sequence ID" value="NZ_JACEFG010000001.1"/>
</dbReference>
<evidence type="ECO:0000256" key="2">
    <source>
        <dbReference type="ARBA" id="ARBA00005528"/>
    </source>
</evidence>
<evidence type="ECO:0000313" key="15">
    <source>
        <dbReference type="EMBL" id="MBA2173546.1"/>
    </source>
</evidence>
<dbReference type="InterPro" id="IPR046887">
    <property type="entry name" value="RsmE_PUA-like"/>
</dbReference>
<dbReference type="Pfam" id="PF20260">
    <property type="entry name" value="PUA_4"/>
    <property type="match status" value="1"/>
</dbReference>
<dbReference type="InterPro" id="IPR029028">
    <property type="entry name" value="Alpha/beta_knot_MTases"/>
</dbReference>
<keyword evidence="7 12" id="KW-0489">Methyltransferase</keyword>
<gene>
    <name evidence="15" type="ORF">H0266_01390</name>
</gene>
<dbReference type="GO" id="GO:0005737">
    <property type="term" value="C:cytoplasm"/>
    <property type="evidence" value="ECO:0007669"/>
    <property type="project" value="UniProtKB-SubCell"/>
</dbReference>
<dbReference type="PIRSF" id="PIRSF015601">
    <property type="entry name" value="MTase_slr0722"/>
    <property type="match status" value="1"/>
</dbReference>
<comment type="function">
    <text evidence="10 12">Specifically methylates the N3 position of the uracil ring of uridine 1498 (m3U1498) in 16S rRNA. Acts on the fully assembled 30S ribosomal subunit.</text>
</comment>
<evidence type="ECO:0000256" key="9">
    <source>
        <dbReference type="ARBA" id="ARBA00022691"/>
    </source>
</evidence>
<dbReference type="GO" id="GO:0070042">
    <property type="term" value="F:rRNA (uridine-N3-)-methyltransferase activity"/>
    <property type="evidence" value="ECO:0007669"/>
    <property type="project" value="TreeGrafter"/>
</dbReference>
<dbReference type="Gene3D" id="3.40.1280.10">
    <property type="match status" value="1"/>
</dbReference>
<evidence type="ECO:0000313" key="16">
    <source>
        <dbReference type="Proteomes" id="UP000571017"/>
    </source>
</evidence>
<dbReference type="SUPFAM" id="SSF75217">
    <property type="entry name" value="alpha/beta knot"/>
    <property type="match status" value="1"/>
</dbReference>
<comment type="caution">
    <text evidence="15">The sequence shown here is derived from an EMBL/GenBank/DDBJ whole genome shotgun (WGS) entry which is preliminary data.</text>
</comment>
<dbReference type="Gene3D" id="2.40.240.20">
    <property type="entry name" value="Hypothetical PUA domain-like, domain 1"/>
    <property type="match status" value="1"/>
</dbReference>
<evidence type="ECO:0000256" key="8">
    <source>
        <dbReference type="ARBA" id="ARBA00022679"/>
    </source>
</evidence>
<dbReference type="Proteomes" id="UP000571017">
    <property type="component" value="Unassembled WGS sequence"/>
</dbReference>
<dbReference type="Pfam" id="PF04452">
    <property type="entry name" value="Methyltrans_RNA"/>
    <property type="match status" value="1"/>
</dbReference>
<keyword evidence="8 12" id="KW-0808">Transferase</keyword>
<organism evidence="15 16">
    <name type="scientific">Halobacillus locisalis</name>
    <dbReference type="NCBI Taxonomy" id="220753"/>
    <lineage>
        <taxon>Bacteria</taxon>
        <taxon>Bacillati</taxon>
        <taxon>Bacillota</taxon>
        <taxon>Bacilli</taxon>
        <taxon>Bacillales</taxon>
        <taxon>Bacillaceae</taxon>
        <taxon>Halobacillus</taxon>
    </lineage>
</organism>
<feature type="domain" description="Ribosomal RNA small subunit methyltransferase E PUA-like" evidence="14">
    <location>
        <begin position="18"/>
        <end position="63"/>
    </location>
</feature>
<comment type="similarity">
    <text evidence="2 12">Belongs to the RNA methyltransferase RsmE family.</text>
</comment>
<dbReference type="EMBL" id="JACEFG010000001">
    <property type="protein sequence ID" value="MBA2173546.1"/>
    <property type="molecule type" value="Genomic_DNA"/>
</dbReference>
<dbReference type="InterPro" id="IPR046886">
    <property type="entry name" value="RsmE_MTase_dom"/>
</dbReference>
<dbReference type="PANTHER" id="PTHR30027">
    <property type="entry name" value="RIBOSOMAL RNA SMALL SUBUNIT METHYLTRANSFERASE E"/>
    <property type="match status" value="1"/>
</dbReference>
<comment type="catalytic activity">
    <reaction evidence="11 12">
        <text>uridine(1498) in 16S rRNA + S-adenosyl-L-methionine = N(3)-methyluridine(1498) in 16S rRNA + S-adenosyl-L-homocysteine + H(+)</text>
        <dbReference type="Rhea" id="RHEA:42920"/>
        <dbReference type="Rhea" id="RHEA-COMP:10283"/>
        <dbReference type="Rhea" id="RHEA-COMP:10284"/>
        <dbReference type="ChEBI" id="CHEBI:15378"/>
        <dbReference type="ChEBI" id="CHEBI:57856"/>
        <dbReference type="ChEBI" id="CHEBI:59789"/>
        <dbReference type="ChEBI" id="CHEBI:65315"/>
        <dbReference type="ChEBI" id="CHEBI:74502"/>
        <dbReference type="EC" id="2.1.1.193"/>
    </reaction>
</comment>
<evidence type="ECO:0000259" key="14">
    <source>
        <dbReference type="Pfam" id="PF20260"/>
    </source>
</evidence>
<accession>A0A838CPH8</accession>
<protein>
    <recommendedName>
        <fullName evidence="4 12">Ribosomal RNA small subunit methyltransferase E</fullName>
        <ecNumber evidence="3 12">2.1.1.193</ecNumber>
    </recommendedName>
</protein>
<dbReference type="SUPFAM" id="SSF88697">
    <property type="entry name" value="PUA domain-like"/>
    <property type="match status" value="1"/>
</dbReference>
<evidence type="ECO:0000259" key="13">
    <source>
        <dbReference type="Pfam" id="PF04452"/>
    </source>
</evidence>
<feature type="domain" description="Ribosomal RNA small subunit methyltransferase E methyltransferase" evidence="13">
    <location>
        <begin position="73"/>
        <end position="242"/>
    </location>
</feature>
<dbReference type="GO" id="GO:0070475">
    <property type="term" value="P:rRNA base methylation"/>
    <property type="evidence" value="ECO:0007669"/>
    <property type="project" value="TreeGrafter"/>
</dbReference>
<dbReference type="NCBIfam" id="NF008691">
    <property type="entry name" value="PRK11713.1-4"/>
    <property type="match status" value="1"/>
</dbReference>
<keyword evidence="16" id="KW-1185">Reference proteome</keyword>
<dbReference type="NCBIfam" id="TIGR00046">
    <property type="entry name" value="RsmE family RNA methyltransferase"/>
    <property type="match status" value="1"/>
</dbReference>
<name>A0A838CPH8_9BACI</name>
<keyword evidence="6 12" id="KW-0698">rRNA processing</keyword>
<keyword evidence="5 12" id="KW-0963">Cytoplasm</keyword>
<evidence type="ECO:0000256" key="4">
    <source>
        <dbReference type="ARBA" id="ARBA00013673"/>
    </source>
</evidence>
<comment type="subcellular location">
    <subcellularLocation>
        <location evidence="1 12">Cytoplasm</location>
    </subcellularLocation>
</comment>
<dbReference type="InterPro" id="IPR029026">
    <property type="entry name" value="tRNA_m1G_MTases_N"/>
</dbReference>
<evidence type="ECO:0000256" key="7">
    <source>
        <dbReference type="ARBA" id="ARBA00022603"/>
    </source>
</evidence>
<evidence type="ECO:0000256" key="11">
    <source>
        <dbReference type="ARBA" id="ARBA00047944"/>
    </source>
</evidence>
<evidence type="ECO:0000256" key="6">
    <source>
        <dbReference type="ARBA" id="ARBA00022552"/>
    </source>
</evidence>
<sequence length="252" mass="28559">MQRYFVSDDLWDKNQVTIEGKDVHHIVRVMRMEQGTKIICIHSQKGAALCEILEVTDETVIAGVIEWLDENRELPVDVTIVQSLGKGDKMEQVVQKGTELGAHRFIPFAADRSVAKWDSKKIGKKIERLEKIAKEASEQSERMHIPMISTMHKLQDLVKLSDDFTYCFFGYAESARQSVSLSLHDHLKHVAPGDSVLVVFGPEGGLSDEEVSAFKNHGFESIRLGRRILRMETAPLYFLSSLSYQLEEQGQL</sequence>
<evidence type="ECO:0000256" key="3">
    <source>
        <dbReference type="ARBA" id="ARBA00012328"/>
    </source>
</evidence>